<keyword evidence="13" id="KW-1185">Reference proteome</keyword>
<feature type="transmembrane region" description="Helical" evidence="9">
    <location>
        <begin position="177"/>
        <end position="194"/>
    </location>
</feature>
<evidence type="ECO:0000256" key="6">
    <source>
        <dbReference type="ARBA" id="ARBA00022840"/>
    </source>
</evidence>
<evidence type="ECO:0000256" key="4">
    <source>
        <dbReference type="ARBA" id="ARBA00022692"/>
    </source>
</evidence>
<dbReference type="InterPro" id="IPR036640">
    <property type="entry name" value="ABC1_TM_sf"/>
</dbReference>
<dbReference type="PANTHER" id="PTHR43394:SF1">
    <property type="entry name" value="ATP-BINDING CASSETTE SUB-FAMILY B MEMBER 10, MITOCHONDRIAL"/>
    <property type="match status" value="1"/>
</dbReference>
<evidence type="ECO:0000256" key="2">
    <source>
        <dbReference type="ARBA" id="ARBA00022448"/>
    </source>
</evidence>
<proteinExistence type="predicted"/>
<evidence type="ECO:0000256" key="1">
    <source>
        <dbReference type="ARBA" id="ARBA00004651"/>
    </source>
</evidence>
<evidence type="ECO:0000256" key="3">
    <source>
        <dbReference type="ARBA" id="ARBA00022475"/>
    </source>
</evidence>
<dbReference type="Proteomes" id="UP000220922">
    <property type="component" value="Unassembled WGS sequence"/>
</dbReference>
<dbReference type="GO" id="GO:0005524">
    <property type="term" value="F:ATP binding"/>
    <property type="evidence" value="ECO:0007669"/>
    <property type="project" value="UniProtKB-KW"/>
</dbReference>
<evidence type="ECO:0000256" key="8">
    <source>
        <dbReference type="ARBA" id="ARBA00023136"/>
    </source>
</evidence>
<keyword evidence="6" id="KW-0067">ATP-binding</keyword>
<dbReference type="OrthoDB" id="9808328at2"/>
<dbReference type="EMBL" id="LYXE01000154">
    <property type="protein sequence ID" value="PDV97338.1"/>
    <property type="molecule type" value="Genomic_DNA"/>
</dbReference>
<dbReference type="FunFam" id="3.40.50.300:FF:000221">
    <property type="entry name" value="Multidrug ABC transporter ATP-binding protein"/>
    <property type="match status" value="1"/>
</dbReference>
<dbReference type="InterPro" id="IPR003593">
    <property type="entry name" value="AAA+_ATPase"/>
</dbReference>
<evidence type="ECO:0000256" key="9">
    <source>
        <dbReference type="SAM" id="Phobius"/>
    </source>
</evidence>
<feature type="domain" description="ABC transmembrane type-1" evidence="11">
    <location>
        <begin position="28"/>
        <end position="322"/>
    </location>
</feature>
<dbReference type="GO" id="GO:0015421">
    <property type="term" value="F:ABC-type oligopeptide transporter activity"/>
    <property type="evidence" value="ECO:0007669"/>
    <property type="project" value="TreeGrafter"/>
</dbReference>
<dbReference type="AlphaFoldDB" id="A0A2H3KJJ5"/>
<reference evidence="12 13" key="1">
    <citation type="submission" date="2016-05" db="EMBL/GenBank/DDBJ databases">
        <authorList>
            <person name="Lavstsen T."/>
            <person name="Jespersen J.S."/>
        </authorList>
    </citation>
    <scope>NUCLEOTIDE SEQUENCE [LARGE SCALE GENOMIC DNA]</scope>
    <source>
        <strain evidence="12 13">B7-9</strain>
    </source>
</reference>
<evidence type="ECO:0000256" key="7">
    <source>
        <dbReference type="ARBA" id="ARBA00022989"/>
    </source>
</evidence>
<sequence length="609" mass="66285">MLQARTANGVRLVRRFQPYLRPQAPLIAGGSLALLGEIAMRLLEPWPLKVLVDYVLVPQVTGLAERPLQLDPPLLIAVAALMVLVVAGSRALLAYLSTVALALAGNRVMIELRADLYRHIQRLSLSYHSKARTGDLINRLTGDIGRLQEVTVTAMLPLTANLLTLVGMLAVMLWMNVQLALLALMVIPIFLLTMNRMGKQIRTVAREERKREGALAASAAETLGAIKVVQALGLEPLLERAFARHNQKSLSEGVRGRRLAAGLERRVDGLVALGTALVLWYGATLVLRGDLLLGDLLVFTAYLKSAFKPMRDLSKYAGRIAKASASGERVLEVLDTTPEIRDLPGAAPAPRLRGEVTFEQVSFAYTPGTPVLHDLCLTIAPGTRVALVGPSGGGKSTLASLLLRFYTPTAGRLLIDGRDVRAYTLASLRRQMAVVLQESVLFATSVRENIAYGAPGASFDEVIAAAKLANAHEFILQLPQGYATILGERGATLSGGQRQRIAIARAAIRRAPIILLDEPTTGLDQANERAVSEALEQLTMGRTTFMIAHDLRTVEHVDLILYLEGGEVRERGTHADLLAADGNYAALYRMQREERLHSTSEEQRYVIVR</sequence>
<dbReference type="GO" id="GO:0005886">
    <property type="term" value="C:plasma membrane"/>
    <property type="evidence" value="ECO:0007669"/>
    <property type="project" value="UniProtKB-SubCell"/>
</dbReference>
<evidence type="ECO:0000256" key="5">
    <source>
        <dbReference type="ARBA" id="ARBA00022741"/>
    </source>
</evidence>
<dbReference type="Gene3D" id="1.20.1560.10">
    <property type="entry name" value="ABC transporter type 1, transmembrane domain"/>
    <property type="match status" value="1"/>
</dbReference>
<dbReference type="Gene3D" id="3.40.50.300">
    <property type="entry name" value="P-loop containing nucleotide triphosphate hydrolases"/>
    <property type="match status" value="1"/>
</dbReference>
<name>A0A2H3KJJ5_9CHLR</name>
<dbReference type="SMART" id="SM00382">
    <property type="entry name" value="AAA"/>
    <property type="match status" value="1"/>
</dbReference>
<keyword evidence="2" id="KW-0813">Transport</keyword>
<comment type="subcellular location">
    <subcellularLocation>
        <location evidence="1">Cell membrane</location>
        <topology evidence="1">Multi-pass membrane protein</topology>
    </subcellularLocation>
</comment>
<dbReference type="InterPro" id="IPR027417">
    <property type="entry name" value="P-loop_NTPase"/>
</dbReference>
<keyword evidence="5" id="KW-0547">Nucleotide-binding</keyword>
<comment type="caution">
    <text evidence="12">The sequence shown here is derived from an EMBL/GenBank/DDBJ whole genome shotgun (WGS) entry which is preliminary data.</text>
</comment>
<dbReference type="Pfam" id="PF00005">
    <property type="entry name" value="ABC_tran"/>
    <property type="match status" value="1"/>
</dbReference>
<dbReference type="Pfam" id="PF00664">
    <property type="entry name" value="ABC_membrane"/>
    <property type="match status" value="1"/>
</dbReference>
<dbReference type="PANTHER" id="PTHR43394">
    <property type="entry name" value="ATP-DEPENDENT PERMEASE MDL1, MITOCHONDRIAL"/>
    <property type="match status" value="1"/>
</dbReference>
<keyword evidence="8 9" id="KW-0472">Membrane</keyword>
<evidence type="ECO:0000259" key="11">
    <source>
        <dbReference type="PROSITE" id="PS50929"/>
    </source>
</evidence>
<dbReference type="RefSeq" id="WP_097654571.1">
    <property type="nucleotide sequence ID" value="NZ_LYXE01000154.1"/>
</dbReference>
<accession>A0A2H3KJJ5</accession>
<feature type="domain" description="ABC transporter" evidence="10">
    <location>
        <begin position="356"/>
        <end position="590"/>
    </location>
</feature>
<dbReference type="PROSITE" id="PS50929">
    <property type="entry name" value="ABC_TM1F"/>
    <property type="match status" value="1"/>
</dbReference>
<organism evidence="12 13">
    <name type="scientific">Candidatus Chloroploca asiatica</name>
    <dbReference type="NCBI Taxonomy" id="1506545"/>
    <lineage>
        <taxon>Bacteria</taxon>
        <taxon>Bacillati</taxon>
        <taxon>Chloroflexota</taxon>
        <taxon>Chloroflexia</taxon>
        <taxon>Chloroflexales</taxon>
        <taxon>Chloroflexineae</taxon>
        <taxon>Oscillochloridaceae</taxon>
        <taxon>Candidatus Chloroploca</taxon>
    </lineage>
</organism>
<protein>
    <submittedName>
        <fullName evidence="12">Protein tyrosine phosphatase</fullName>
    </submittedName>
</protein>
<keyword evidence="7 9" id="KW-1133">Transmembrane helix</keyword>
<dbReference type="InterPro" id="IPR003439">
    <property type="entry name" value="ABC_transporter-like_ATP-bd"/>
</dbReference>
<dbReference type="SUPFAM" id="SSF90123">
    <property type="entry name" value="ABC transporter transmembrane region"/>
    <property type="match status" value="1"/>
</dbReference>
<dbReference type="InterPro" id="IPR011527">
    <property type="entry name" value="ABC1_TM_dom"/>
</dbReference>
<feature type="transmembrane region" description="Helical" evidence="9">
    <location>
        <begin position="74"/>
        <end position="103"/>
    </location>
</feature>
<dbReference type="InterPro" id="IPR017871">
    <property type="entry name" value="ABC_transporter-like_CS"/>
</dbReference>
<keyword evidence="4 9" id="KW-0812">Transmembrane</keyword>
<gene>
    <name evidence="12" type="ORF">A9Q02_18865</name>
</gene>
<feature type="transmembrane region" description="Helical" evidence="9">
    <location>
        <begin position="267"/>
        <end position="285"/>
    </location>
</feature>
<dbReference type="SUPFAM" id="SSF52540">
    <property type="entry name" value="P-loop containing nucleoside triphosphate hydrolases"/>
    <property type="match status" value="1"/>
</dbReference>
<keyword evidence="3" id="KW-1003">Cell membrane</keyword>
<evidence type="ECO:0000313" key="12">
    <source>
        <dbReference type="EMBL" id="PDV97338.1"/>
    </source>
</evidence>
<evidence type="ECO:0000313" key="13">
    <source>
        <dbReference type="Proteomes" id="UP000220922"/>
    </source>
</evidence>
<dbReference type="CDD" id="cd18564">
    <property type="entry name" value="ABC_6TM_exporter_like"/>
    <property type="match status" value="1"/>
</dbReference>
<evidence type="ECO:0000259" key="10">
    <source>
        <dbReference type="PROSITE" id="PS50893"/>
    </source>
</evidence>
<dbReference type="PROSITE" id="PS00211">
    <property type="entry name" value="ABC_TRANSPORTER_1"/>
    <property type="match status" value="1"/>
</dbReference>
<dbReference type="InterPro" id="IPR039421">
    <property type="entry name" value="Type_1_exporter"/>
</dbReference>
<dbReference type="GO" id="GO:0016887">
    <property type="term" value="F:ATP hydrolysis activity"/>
    <property type="evidence" value="ECO:0007669"/>
    <property type="project" value="InterPro"/>
</dbReference>
<dbReference type="PROSITE" id="PS50893">
    <property type="entry name" value="ABC_TRANSPORTER_2"/>
    <property type="match status" value="1"/>
</dbReference>